<sequence>MGLRGRRSAGEGNSMSLLERYRATGADLPFGDPLVAHGVAMEGYFWRFTQPDTGRVVIALCGVNRSDDGHWATLGLAAHPGGFLRTTTHPEAAADVARLGASAGSAFRGDPDRVVMDLGSDGRLDVRIVPTVPWPRRRFGGSSVFQTVPALNQYWHPWLLGARAEGYAVLGDEKWDLDGAQVYGEKNWGKGGFPESWWWGQAHGFTELQACVAFAGGQVHSGPLRTEVTAVVVALPDGRVVRLGNPVTSPVRADVTDETWSLHGRNRRWSIEISAASPLGSAHVLPVPLPAERRNVPGAIEHLAGSMSVTVRERGKTVWSGESRLAALEHGGLDRARAELDRRGADAAATDGPPLV</sequence>
<dbReference type="InterPro" id="IPR025893">
    <property type="entry name" value="Tocopherol_cyclase"/>
</dbReference>
<dbReference type="EMBL" id="LS483468">
    <property type="protein sequence ID" value="SQI37274.1"/>
    <property type="molecule type" value="Genomic_DNA"/>
</dbReference>
<dbReference type="PANTHER" id="PTHR35309:SF4">
    <property type="entry name" value="TOCOPHEROL CYCLASE"/>
    <property type="match status" value="1"/>
</dbReference>
<organism evidence="1 2">
    <name type="scientific">Rhodococcus coprophilus</name>
    <dbReference type="NCBI Taxonomy" id="38310"/>
    <lineage>
        <taxon>Bacteria</taxon>
        <taxon>Bacillati</taxon>
        <taxon>Actinomycetota</taxon>
        <taxon>Actinomycetes</taxon>
        <taxon>Mycobacteriales</taxon>
        <taxon>Nocardiaceae</taxon>
        <taxon>Rhodococcus</taxon>
    </lineage>
</organism>
<dbReference type="Pfam" id="PF14249">
    <property type="entry name" value="Tocopherol_cycl"/>
    <property type="match status" value="1"/>
</dbReference>
<proteinExistence type="predicted"/>
<dbReference type="Proteomes" id="UP000249091">
    <property type="component" value="Chromosome 1"/>
</dbReference>
<dbReference type="KEGG" id="rcr:NCTC10994_03548"/>
<dbReference type="AlphaFoldDB" id="A0A2X4XKY4"/>
<keyword evidence="2" id="KW-1185">Reference proteome</keyword>
<gene>
    <name evidence="1" type="ORF">NCTC10994_03548</name>
</gene>
<protein>
    <recommendedName>
        <fullName evidence="3">Tocopherol cyclase</fullName>
    </recommendedName>
</protein>
<dbReference type="PANTHER" id="PTHR35309">
    <property type="match status" value="1"/>
</dbReference>
<dbReference type="STRING" id="1219011.GCA_001895045_03850"/>
<evidence type="ECO:0000313" key="2">
    <source>
        <dbReference type="Proteomes" id="UP000249091"/>
    </source>
</evidence>
<evidence type="ECO:0008006" key="3">
    <source>
        <dbReference type="Google" id="ProtNLM"/>
    </source>
</evidence>
<accession>A0A2X4XKY4</accession>
<reference evidence="1 2" key="1">
    <citation type="submission" date="2018-06" db="EMBL/GenBank/DDBJ databases">
        <authorList>
            <consortium name="Pathogen Informatics"/>
            <person name="Doyle S."/>
        </authorList>
    </citation>
    <scope>NUCLEOTIDE SEQUENCE [LARGE SCALE GENOMIC DNA]</scope>
    <source>
        <strain evidence="1 2">NCTC10994</strain>
    </source>
</reference>
<evidence type="ECO:0000313" key="1">
    <source>
        <dbReference type="EMBL" id="SQI37274.1"/>
    </source>
</evidence>
<name>A0A2X4XKY4_9NOCA</name>
<dbReference type="GO" id="GO:0009976">
    <property type="term" value="F:tocopherol cyclase activity"/>
    <property type="evidence" value="ECO:0007669"/>
    <property type="project" value="InterPro"/>
</dbReference>